<dbReference type="Gene3D" id="3.30.479.30">
    <property type="entry name" value="Band 7 domain"/>
    <property type="match status" value="1"/>
</dbReference>
<dbReference type="Proteomes" id="UP001156601">
    <property type="component" value="Unassembled WGS sequence"/>
</dbReference>
<dbReference type="SUPFAM" id="SSF117892">
    <property type="entry name" value="Band 7/SPFH domain"/>
    <property type="match status" value="1"/>
</dbReference>
<evidence type="ECO:0000313" key="5">
    <source>
        <dbReference type="Proteomes" id="UP001156601"/>
    </source>
</evidence>
<dbReference type="PANTHER" id="PTHR13806">
    <property type="entry name" value="FLOTILLIN-RELATED"/>
    <property type="match status" value="1"/>
</dbReference>
<keyword evidence="3" id="KW-0812">Transmembrane</keyword>
<evidence type="ECO:0000256" key="1">
    <source>
        <dbReference type="ARBA" id="ARBA00004308"/>
    </source>
</evidence>
<keyword evidence="5" id="KW-1185">Reference proteome</keyword>
<dbReference type="PANTHER" id="PTHR13806:SF31">
    <property type="entry name" value="FLOTILLIN-LIKE PROTEIN 1-RELATED"/>
    <property type="match status" value="1"/>
</dbReference>
<sequence length="679" mass="75477">MSETLFFWASVAIAVVVSFLAIIFMLARLYKKVEQGRAMIVNTMRSEPKVTFTGGVVVPVFHKLEIMDISLKTIEVDRSGSDGLICKDNIRADIKVGFFVKVNKNRDDVLKVAQAIGCERASNIATLEDLFSAKFSEALKTVGKSLEFEDLYAKRDNFRDMIIDNIGTDLNGYVLEDVAIDYLEQTPIEKLDPNNILDSQGIRKITELTAEQHIQTNVFQRDEEMKIKRKDVETREAILELERQEADAEAKQEREVETVRSREKAEMERVQHEEHLKAEQARVLAEQEIEVQEQNKKREVEVAENNRLRAVAIEEERVIKARELETIEREKEASLQRIANEKLIEHEKREIAEVIRSRVEVDKTVAEREEEINELRVVSEAERQKKAKVIQAEAEAEQSLVKDIKAAEAAEKAAEFHAKEKSITANADLDVAQKQAEAQQKEAQGLEAISAADGLAHAKVMEAKARAQEAEGMAEVRVKEAMAEAIEKGGTAEAEVMAKKAEAEADGMTKKFAAMATMSDEQKAHEEFRMRLDKQHEQILKSIETNVDIASHQALVLAEALKQANIDIVGGDTAYFDSFVKSLSVGKAIDGTITKSDTLSTAFQGHMNGEASFVEDAKELVAGFGNASGNAKDTAMTALISKFLKNNADNPQLMETLMAALGQSGSSKNDSLKNNPPSA</sequence>
<dbReference type="GO" id="GO:0012505">
    <property type="term" value="C:endomembrane system"/>
    <property type="evidence" value="ECO:0007669"/>
    <property type="project" value="UniProtKB-SubCell"/>
</dbReference>
<protein>
    <recommendedName>
        <fullName evidence="6">Inner membrane protein YqiK</fullName>
    </recommendedName>
</protein>
<feature type="coiled-coil region" evidence="2">
    <location>
        <begin position="229"/>
        <end position="306"/>
    </location>
</feature>
<comment type="caution">
    <text evidence="4">The sequence shown here is derived from an EMBL/GenBank/DDBJ whole genome shotgun (WGS) entry which is preliminary data.</text>
</comment>
<evidence type="ECO:0008006" key="6">
    <source>
        <dbReference type="Google" id="ProtNLM"/>
    </source>
</evidence>
<dbReference type="GO" id="GO:0005886">
    <property type="term" value="C:plasma membrane"/>
    <property type="evidence" value="ECO:0007669"/>
    <property type="project" value="TreeGrafter"/>
</dbReference>
<dbReference type="InterPro" id="IPR027705">
    <property type="entry name" value="Flotillin_fam"/>
</dbReference>
<feature type="transmembrane region" description="Helical" evidence="3">
    <location>
        <begin position="6"/>
        <end position="30"/>
    </location>
</feature>
<dbReference type="AlphaFoldDB" id="A0AA37T0A3"/>
<reference evidence="4" key="2">
    <citation type="submission" date="2023-01" db="EMBL/GenBank/DDBJ databases">
        <title>Draft genome sequence of Agaribacter marinus strain NBRC 110023.</title>
        <authorList>
            <person name="Sun Q."/>
            <person name="Mori K."/>
        </authorList>
    </citation>
    <scope>NUCLEOTIDE SEQUENCE</scope>
    <source>
        <strain evidence="4">NBRC 110023</strain>
    </source>
</reference>
<keyword evidence="3" id="KW-0472">Membrane</keyword>
<dbReference type="EMBL" id="BSOT01000006">
    <property type="protein sequence ID" value="GLR71939.1"/>
    <property type="molecule type" value="Genomic_DNA"/>
</dbReference>
<gene>
    <name evidence="4" type="ORF">GCM10007852_28470</name>
</gene>
<dbReference type="InterPro" id="IPR036013">
    <property type="entry name" value="Band_7/SPFH_dom_sf"/>
</dbReference>
<reference evidence="4" key="1">
    <citation type="journal article" date="2014" name="Int. J. Syst. Evol. Microbiol.">
        <title>Complete genome sequence of Corynebacterium casei LMG S-19264T (=DSM 44701T), isolated from a smear-ripened cheese.</title>
        <authorList>
            <consortium name="US DOE Joint Genome Institute (JGI-PGF)"/>
            <person name="Walter F."/>
            <person name="Albersmeier A."/>
            <person name="Kalinowski J."/>
            <person name="Ruckert C."/>
        </authorList>
    </citation>
    <scope>NUCLEOTIDE SEQUENCE</scope>
    <source>
        <strain evidence="4">NBRC 110023</strain>
    </source>
</reference>
<dbReference type="RefSeq" id="WP_284218273.1">
    <property type="nucleotide sequence ID" value="NZ_BSOT01000006.1"/>
</dbReference>
<proteinExistence type="predicted"/>
<accession>A0AA37T0A3</accession>
<evidence type="ECO:0000256" key="3">
    <source>
        <dbReference type="SAM" id="Phobius"/>
    </source>
</evidence>
<organism evidence="4 5">
    <name type="scientific">Agaribacter marinus</name>
    <dbReference type="NCBI Taxonomy" id="1431249"/>
    <lineage>
        <taxon>Bacteria</taxon>
        <taxon>Pseudomonadati</taxon>
        <taxon>Pseudomonadota</taxon>
        <taxon>Gammaproteobacteria</taxon>
        <taxon>Alteromonadales</taxon>
        <taxon>Alteromonadaceae</taxon>
        <taxon>Agaribacter</taxon>
    </lineage>
</organism>
<comment type="subcellular location">
    <subcellularLocation>
        <location evidence="1">Endomembrane system</location>
    </subcellularLocation>
</comment>
<evidence type="ECO:0000313" key="4">
    <source>
        <dbReference type="EMBL" id="GLR71939.1"/>
    </source>
</evidence>
<evidence type="ECO:0000256" key="2">
    <source>
        <dbReference type="SAM" id="Coils"/>
    </source>
</evidence>
<keyword evidence="3" id="KW-1133">Transmembrane helix</keyword>
<keyword evidence="2" id="KW-0175">Coiled coil</keyword>
<name>A0AA37T0A3_9ALTE</name>